<evidence type="ECO:0000256" key="4">
    <source>
        <dbReference type="ARBA" id="ARBA00022679"/>
    </source>
</evidence>
<dbReference type="RefSeq" id="WP_382167634.1">
    <property type="nucleotide sequence ID" value="NZ_JBHTBR010000005.1"/>
</dbReference>
<protein>
    <recommendedName>
        <fullName evidence="3 9">Gluconokinase</fullName>
        <ecNumber evidence="3 9">2.7.1.12</ecNumber>
    </recommendedName>
</protein>
<keyword evidence="7 9" id="KW-0067">ATP-binding</keyword>
<gene>
    <name evidence="10" type="ORF">ACFQS8_11810</name>
</gene>
<comment type="similarity">
    <text evidence="2 9">Belongs to the gluconokinase GntK/GntV family.</text>
</comment>
<comment type="caution">
    <text evidence="10">The sequence shown here is derived from an EMBL/GenBank/DDBJ whole genome shotgun (WGS) entry which is preliminary data.</text>
</comment>
<keyword evidence="11" id="KW-1185">Reference proteome</keyword>
<reference evidence="11" key="1">
    <citation type="journal article" date="2019" name="Int. J. Syst. Evol. Microbiol.">
        <title>The Global Catalogue of Microorganisms (GCM) 10K type strain sequencing project: providing services to taxonomists for standard genome sequencing and annotation.</title>
        <authorList>
            <consortium name="The Broad Institute Genomics Platform"/>
            <consortium name="The Broad Institute Genome Sequencing Center for Infectious Disease"/>
            <person name="Wu L."/>
            <person name="Ma J."/>
        </authorList>
    </citation>
    <scope>NUCLEOTIDE SEQUENCE [LARGE SCALE GENOMIC DNA]</scope>
    <source>
        <strain evidence="11">CCUG 51308</strain>
    </source>
</reference>
<sequence>MVEFTRYIIMGVSGCGKSTIGKVLASKLDIPFLEGDAFHPVENVEKMRAGTPLTNSDREAWIRDLSQAANDIHGACVISCSALNQTVRNWIETQMSGVCQFVLLEGKRDVLLSRLNNREDHFFNPDLLDSQLEALEVPANALRFNIGLTPDEISKQIIYKIPMKRG</sequence>
<dbReference type="Pfam" id="PF01202">
    <property type="entry name" value="SKI"/>
    <property type="match status" value="1"/>
</dbReference>
<dbReference type="EC" id="2.7.1.12" evidence="3 9"/>
<evidence type="ECO:0000256" key="6">
    <source>
        <dbReference type="ARBA" id="ARBA00022777"/>
    </source>
</evidence>
<dbReference type="EMBL" id="JBHTBR010000005">
    <property type="protein sequence ID" value="MFC7292307.1"/>
    <property type="molecule type" value="Genomic_DNA"/>
</dbReference>
<evidence type="ECO:0000256" key="5">
    <source>
        <dbReference type="ARBA" id="ARBA00022741"/>
    </source>
</evidence>
<keyword evidence="4 9" id="KW-0808">Transferase</keyword>
<dbReference type="Proteomes" id="UP001596492">
    <property type="component" value="Unassembled WGS sequence"/>
</dbReference>
<dbReference type="PANTHER" id="PTHR43442">
    <property type="entry name" value="GLUCONOKINASE-RELATED"/>
    <property type="match status" value="1"/>
</dbReference>
<evidence type="ECO:0000313" key="10">
    <source>
        <dbReference type="EMBL" id="MFC7292307.1"/>
    </source>
</evidence>
<proteinExistence type="inferred from homology"/>
<evidence type="ECO:0000313" key="11">
    <source>
        <dbReference type="Proteomes" id="UP001596492"/>
    </source>
</evidence>
<dbReference type="InterPro" id="IPR027417">
    <property type="entry name" value="P-loop_NTPase"/>
</dbReference>
<dbReference type="SUPFAM" id="SSF52540">
    <property type="entry name" value="P-loop containing nucleoside triphosphate hydrolases"/>
    <property type="match status" value="1"/>
</dbReference>
<evidence type="ECO:0000256" key="8">
    <source>
        <dbReference type="ARBA" id="ARBA00048090"/>
    </source>
</evidence>
<dbReference type="InterPro" id="IPR031322">
    <property type="entry name" value="Shikimate/glucono_kinase"/>
</dbReference>
<evidence type="ECO:0000256" key="2">
    <source>
        <dbReference type="ARBA" id="ARBA00008420"/>
    </source>
</evidence>
<keyword evidence="6 9" id="KW-0418">Kinase</keyword>
<evidence type="ECO:0000256" key="1">
    <source>
        <dbReference type="ARBA" id="ARBA00004761"/>
    </source>
</evidence>
<evidence type="ECO:0000256" key="7">
    <source>
        <dbReference type="ARBA" id="ARBA00022840"/>
    </source>
</evidence>
<evidence type="ECO:0000256" key="3">
    <source>
        <dbReference type="ARBA" id="ARBA00012054"/>
    </source>
</evidence>
<accession>A0ABW2IN37</accession>
<comment type="pathway">
    <text evidence="1">Carbohydrate acid metabolism.</text>
</comment>
<dbReference type="PANTHER" id="PTHR43442:SF3">
    <property type="entry name" value="GLUCONOKINASE-RELATED"/>
    <property type="match status" value="1"/>
</dbReference>
<evidence type="ECO:0000256" key="9">
    <source>
        <dbReference type="RuleBase" id="RU363066"/>
    </source>
</evidence>
<dbReference type="CDD" id="cd02021">
    <property type="entry name" value="GntK"/>
    <property type="match status" value="1"/>
</dbReference>
<name>A0ABW2IN37_9PROT</name>
<dbReference type="InterPro" id="IPR006001">
    <property type="entry name" value="Therm_gnt_kin"/>
</dbReference>
<keyword evidence="5 9" id="KW-0547">Nucleotide-binding</keyword>
<dbReference type="NCBIfam" id="TIGR01313">
    <property type="entry name" value="therm_gnt_kin"/>
    <property type="match status" value="1"/>
</dbReference>
<organism evidence="10 11">
    <name type="scientific">Hirschia litorea</name>
    <dbReference type="NCBI Taxonomy" id="1199156"/>
    <lineage>
        <taxon>Bacteria</taxon>
        <taxon>Pseudomonadati</taxon>
        <taxon>Pseudomonadota</taxon>
        <taxon>Alphaproteobacteria</taxon>
        <taxon>Hyphomonadales</taxon>
        <taxon>Hyphomonadaceae</taxon>
        <taxon>Hirschia</taxon>
    </lineage>
</organism>
<dbReference type="Gene3D" id="3.40.50.300">
    <property type="entry name" value="P-loop containing nucleotide triphosphate hydrolases"/>
    <property type="match status" value="1"/>
</dbReference>
<comment type="catalytic activity">
    <reaction evidence="8 9">
        <text>D-gluconate + ATP = 6-phospho-D-gluconate + ADP + H(+)</text>
        <dbReference type="Rhea" id="RHEA:19433"/>
        <dbReference type="ChEBI" id="CHEBI:15378"/>
        <dbReference type="ChEBI" id="CHEBI:18391"/>
        <dbReference type="ChEBI" id="CHEBI:30616"/>
        <dbReference type="ChEBI" id="CHEBI:58759"/>
        <dbReference type="ChEBI" id="CHEBI:456216"/>
        <dbReference type="EC" id="2.7.1.12"/>
    </reaction>
</comment>